<dbReference type="Pfam" id="PF00704">
    <property type="entry name" value="Glyco_hydro_18"/>
    <property type="match status" value="1"/>
</dbReference>
<evidence type="ECO:0000256" key="8">
    <source>
        <dbReference type="ARBA" id="ARBA00023024"/>
    </source>
</evidence>
<dbReference type="PROSITE" id="PS51910">
    <property type="entry name" value="GH18_2"/>
    <property type="match status" value="1"/>
</dbReference>
<feature type="signal peptide" evidence="14">
    <location>
        <begin position="1"/>
        <end position="25"/>
    </location>
</feature>
<dbReference type="Gene3D" id="3.20.20.80">
    <property type="entry name" value="Glycosidases"/>
    <property type="match status" value="1"/>
</dbReference>
<comment type="subcellular location">
    <subcellularLocation>
        <location evidence="2">Secreted</location>
    </subcellularLocation>
</comment>
<evidence type="ECO:0000256" key="3">
    <source>
        <dbReference type="ARBA" id="ARBA00009121"/>
    </source>
</evidence>
<dbReference type="PANTHER" id="PTHR45708:SF22">
    <property type="entry name" value="ACIDIC ENDOCHITINASE"/>
    <property type="match status" value="1"/>
</dbReference>
<dbReference type="PROSITE" id="PS01095">
    <property type="entry name" value="GH18_1"/>
    <property type="match status" value="1"/>
</dbReference>
<feature type="domain" description="GH18" evidence="15">
    <location>
        <begin position="26"/>
        <end position="292"/>
    </location>
</feature>
<dbReference type="SUPFAM" id="SSF51445">
    <property type="entry name" value="(Trans)glycosidases"/>
    <property type="match status" value="1"/>
</dbReference>
<evidence type="ECO:0000256" key="6">
    <source>
        <dbReference type="ARBA" id="ARBA00022729"/>
    </source>
</evidence>
<comment type="catalytic activity">
    <reaction evidence="1">
        <text>Random endo-hydrolysis of N-acetyl-beta-D-glucosaminide (1-&gt;4)-beta-linkages in chitin and chitodextrins.</text>
        <dbReference type="EC" id="3.2.1.14"/>
    </reaction>
</comment>
<keyword evidence="6 14" id="KW-0732">Signal</keyword>
<keyword evidence="9" id="KW-1015">Disulfide bond</keyword>
<proteinExistence type="inferred from homology"/>
<evidence type="ECO:0000313" key="17">
    <source>
        <dbReference type="Proteomes" id="UP001227230"/>
    </source>
</evidence>
<dbReference type="InterPro" id="IPR045321">
    <property type="entry name" value="Cts1-like"/>
</dbReference>
<dbReference type="EC" id="3.2.1.14" evidence="4"/>
<evidence type="ECO:0000256" key="9">
    <source>
        <dbReference type="ARBA" id="ARBA00023157"/>
    </source>
</evidence>
<keyword evidence="12" id="KW-0624">Polysaccharide degradation</keyword>
<organism evidence="16 17">
    <name type="scientific">Vitis vinifera</name>
    <name type="common">Grape</name>
    <dbReference type="NCBI Taxonomy" id="29760"/>
    <lineage>
        <taxon>Eukaryota</taxon>
        <taxon>Viridiplantae</taxon>
        <taxon>Streptophyta</taxon>
        <taxon>Embryophyta</taxon>
        <taxon>Tracheophyta</taxon>
        <taxon>Spermatophyta</taxon>
        <taxon>Magnoliopsida</taxon>
        <taxon>eudicotyledons</taxon>
        <taxon>Gunneridae</taxon>
        <taxon>Pentapetalae</taxon>
        <taxon>rosids</taxon>
        <taxon>Vitales</taxon>
        <taxon>Vitaceae</taxon>
        <taxon>Viteae</taxon>
        <taxon>Vitis</taxon>
    </lineage>
</organism>
<keyword evidence="11 13" id="KW-0326">Glycosidase</keyword>
<dbReference type="InterPro" id="IPR017853">
    <property type="entry name" value="GH"/>
</dbReference>
<dbReference type="InterPro" id="IPR001579">
    <property type="entry name" value="Glyco_hydro_18_chit_AS"/>
</dbReference>
<keyword evidence="17" id="KW-1185">Reference proteome</keyword>
<evidence type="ECO:0000259" key="15">
    <source>
        <dbReference type="PROSITE" id="PS51910"/>
    </source>
</evidence>
<evidence type="ECO:0000256" key="7">
    <source>
        <dbReference type="ARBA" id="ARBA00022801"/>
    </source>
</evidence>
<comment type="similarity">
    <text evidence="3">Belongs to the glycosyl hydrolase 18 family. Chitinase class II subfamily.</text>
</comment>
<keyword evidence="8" id="KW-0146">Chitin degradation</keyword>
<evidence type="ECO:0000256" key="5">
    <source>
        <dbReference type="ARBA" id="ARBA00022525"/>
    </source>
</evidence>
<evidence type="ECO:0000313" key="16">
    <source>
        <dbReference type="EMBL" id="WKA05878.1"/>
    </source>
</evidence>
<keyword evidence="5" id="KW-0964">Secreted</keyword>
<dbReference type="Proteomes" id="UP001227230">
    <property type="component" value="Chromosome 15"/>
</dbReference>
<keyword evidence="7 13" id="KW-0378">Hydrolase</keyword>
<evidence type="ECO:0000256" key="1">
    <source>
        <dbReference type="ARBA" id="ARBA00000822"/>
    </source>
</evidence>
<evidence type="ECO:0000256" key="2">
    <source>
        <dbReference type="ARBA" id="ARBA00004613"/>
    </source>
</evidence>
<dbReference type="CDD" id="cd02877">
    <property type="entry name" value="GH18_hevamine_XipI_class_III"/>
    <property type="match status" value="1"/>
</dbReference>
<feature type="chain" id="PRO_5046487828" description="chitinase" evidence="14">
    <location>
        <begin position="26"/>
        <end position="296"/>
    </location>
</feature>
<accession>A0ABY9DFV6</accession>
<reference evidence="16 17" key="1">
    <citation type="journal article" date="2023" name="Hortic Res">
        <title>The complete reference genome for grapevine (Vitis vinifera L.) genetics and breeding.</title>
        <authorList>
            <person name="Shi X."/>
            <person name="Cao S."/>
            <person name="Wang X."/>
            <person name="Huang S."/>
            <person name="Wang Y."/>
            <person name="Liu Z."/>
            <person name="Liu W."/>
            <person name="Leng X."/>
            <person name="Peng Y."/>
            <person name="Wang N."/>
            <person name="Wang Y."/>
            <person name="Ma Z."/>
            <person name="Xu X."/>
            <person name="Zhang F."/>
            <person name="Xue H."/>
            <person name="Zhong H."/>
            <person name="Wang Y."/>
            <person name="Zhang K."/>
            <person name="Velt A."/>
            <person name="Avia K."/>
            <person name="Holtgrawe D."/>
            <person name="Grimplet J."/>
            <person name="Matus J.T."/>
            <person name="Ware D."/>
            <person name="Wu X."/>
            <person name="Wang H."/>
            <person name="Liu C."/>
            <person name="Fang Y."/>
            <person name="Rustenholz C."/>
            <person name="Cheng Z."/>
            <person name="Xiao H."/>
            <person name="Zhou Y."/>
        </authorList>
    </citation>
    <scope>NUCLEOTIDE SEQUENCE [LARGE SCALE GENOMIC DNA]</scope>
    <source>
        <strain evidence="17">cv. Pinot noir / PN40024</strain>
        <tissue evidence="16">Leaf</tissue>
    </source>
</reference>
<dbReference type="InterPro" id="IPR001223">
    <property type="entry name" value="Glyco_hydro18_cat"/>
</dbReference>
<evidence type="ECO:0000256" key="4">
    <source>
        <dbReference type="ARBA" id="ARBA00012729"/>
    </source>
</evidence>
<evidence type="ECO:0000256" key="12">
    <source>
        <dbReference type="ARBA" id="ARBA00023326"/>
    </source>
</evidence>
<evidence type="ECO:0000256" key="11">
    <source>
        <dbReference type="ARBA" id="ARBA00023295"/>
    </source>
</evidence>
<name>A0ABY9DFV6_VITVI</name>
<sequence>MAHRSLPSLALLCLILVASISNTRAGTITVYWGQNGNEGSLADTCSSGNYGIVNIGFLIVFGNNQTPQLNLAGHCSNDCTGLSNDIRACQNQGIKVLLSLGGAGGSPFLTSAEDARQVAEYLWNNFLGGQSSSRPLGDAVLDGIDFDIEGGTNQHWDELAKALSEYKQQRTVYLSAAPQCPFPDAWMGTAIATGLFDYVWVQFYNNDCQFSGNADKLISAWNQWTTIQAGQVFLGLPAAPEAAGSGYIAPDVLVSQVLPSIKTSPKYGGVMLWSKFFDNGYSAAIKSDSMCSLHIW</sequence>
<protein>
    <recommendedName>
        <fullName evidence="4">chitinase</fullName>
        <ecNumber evidence="4">3.2.1.14</ecNumber>
    </recommendedName>
</protein>
<dbReference type="InterPro" id="IPR050542">
    <property type="entry name" value="Glycosyl_Hydrlase18_Chitinase"/>
</dbReference>
<dbReference type="PANTHER" id="PTHR45708">
    <property type="entry name" value="ENDOCHITINASE"/>
    <property type="match status" value="1"/>
</dbReference>
<evidence type="ECO:0000256" key="10">
    <source>
        <dbReference type="ARBA" id="ARBA00023277"/>
    </source>
</evidence>
<gene>
    <name evidence="16" type="ORF">VitviT2T_023814</name>
</gene>
<dbReference type="EMBL" id="CP126662">
    <property type="protein sequence ID" value="WKA05878.1"/>
    <property type="molecule type" value="Genomic_DNA"/>
</dbReference>
<evidence type="ECO:0000256" key="13">
    <source>
        <dbReference type="RuleBase" id="RU000489"/>
    </source>
</evidence>
<keyword evidence="10" id="KW-0119">Carbohydrate metabolism</keyword>
<evidence type="ECO:0000256" key="14">
    <source>
        <dbReference type="SAM" id="SignalP"/>
    </source>
</evidence>